<dbReference type="GO" id="GO:0005975">
    <property type="term" value="P:carbohydrate metabolic process"/>
    <property type="evidence" value="ECO:0007669"/>
    <property type="project" value="InterPro"/>
</dbReference>
<keyword evidence="2 4" id="KW-0808">Transferase</keyword>
<dbReference type="EMBL" id="LR746496">
    <property type="protein sequence ID" value="CAA7602677.1"/>
    <property type="molecule type" value="Genomic_DNA"/>
</dbReference>
<feature type="domain" description="Carbohydrate kinase FGGY C-terminal" evidence="6">
    <location>
        <begin position="270"/>
        <end position="465"/>
    </location>
</feature>
<name>A0A8S0XZZ4_9FIRM</name>
<dbReference type="EC" id="2.7.1.30" evidence="7 8"/>
<evidence type="ECO:0000256" key="2">
    <source>
        <dbReference type="ARBA" id="ARBA00022679"/>
    </source>
</evidence>
<feature type="domain" description="Carbohydrate kinase FGGY N-terminal" evidence="5">
    <location>
        <begin position="7"/>
        <end position="261"/>
    </location>
</feature>
<evidence type="ECO:0000256" key="3">
    <source>
        <dbReference type="ARBA" id="ARBA00022777"/>
    </source>
</evidence>
<dbReference type="InterPro" id="IPR000577">
    <property type="entry name" value="Carb_kinase_FGGY"/>
</dbReference>
<sequence>MGQLSALIGIDIGTSGLKAAAFELPKEGEADTGNASGPLAAPIAESYRSYPLYSPGAGWVEQEPEEIWQAFLGALQEITAKLVRMHCKPAGLSFSGVMHSIFIVDDRGAEQTRMLTWADTRSAPQMRRIRNDLGLALYRRTGTPMHPMSPISKILWFKENGAALRRGWRFVSIKEWIVLRLTGEWVADISTASATGMFNLEKLAWDREALSYLGLVPEQLSRPESTLEVLPLSNSGSSFLGLPSGLPLVLGATDGVLANLGAGSVVPGSAAVTIGTSAAVRTVVKRPWTDPEGRVFCYALTEDHWVIGGGLNSGGIVMRWVRDQIAVPEKERALAQGIDPYTVMIQEAASIPAGAEGLIFLPYLTGERAPIWDDAAKGVFFGLSWHHNRSHIIRAALESVAYAVNSVYQVLQTIKPIDQFVRVSGGFTRSEFWRQLLADVLDVKLEVPDVSEASCYGAAVLAAKALGYSRRLEDSVAGLGVTAVNEPQAGETAMYRKNYELFLRIYEQNKQLFHAK</sequence>
<evidence type="ECO:0000259" key="6">
    <source>
        <dbReference type="Pfam" id="PF02782"/>
    </source>
</evidence>
<dbReference type="PROSITE" id="PS00445">
    <property type="entry name" value="FGGY_KINASES_2"/>
    <property type="match status" value="1"/>
</dbReference>
<keyword evidence="3 4" id="KW-0418">Kinase</keyword>
<dbReference type="GO" id="GO:0004370">
    <property type="term" value="F:glycerol kinase activity"/>
    <property type="evidence" value="ECO:0007669"/>
    <property type="project" value="UniProtKB-EC"/>
</dbReference>
<comment type="similarity">
    <text evidence="1 4">Belongs to the FGGY kinase family.</text>
</comment>
<dbReference type="InterPro" id="IPR050406">
    <property type="entry name" value="FGGY_Carb_Kinase"/>
</dbReference>
<accession>A0A8S0XZZ4</accession>
<evidence type="ECO:0000313" key="8">
    <source>
        <dbReference type="EMBL" id="CEJ09150.1"/>
    </source>
</evidence>
<dbReference type="Proteomes" id="UP001071230">
    <property type="component" value="Unassembled WGS sequence"/>
</dbReference>
<dbReference type="RefSeq" id="WP_240986008.1">
    <property type="nucleotide sequence ID" value="NZ_CDGJ01000111.1"/>
</dbReference>
<proteinExistence type="inferred from homology"/>
<dbReference type="SUPFAM" id="SSF53067">
    <property type="entry name" value="Actin-like ATPase domain"/>
    <property type="match status" value="2"/>
</dbReference>
<dbReference type="CDD" id="cd07770">
    <property type="entry name" value="ASKHA_NBD_FGGY_GntK"/>
    <property type="match status" value="1"/>
</dbReference>
<dbReference type="Pfam" id="PF02782">
    <property type="entry name" value="FGGY_C"/>
    <property type="match status" value="1"/>
</dbReference>
<reference evidence="8" key="1">
    <citation type="submission" date="2014-11" db="EMBL/GenBank/DDBJ databases">
        <authorList>
            <person name="Hornung B.V."/>
        </authorList>
    </citation>
    <scope>NUCLEOTIDE SEQUENCE</scope>
    <source>
        <strain evidence="8">INE</strain>
    </source>
</reference>
<gene>
    <name evidence="7" type="ORF">DEACI_3356</name>
    <name evidence="8" type="ORF">DEACI_3633</name>
</gene>
<dbReference type="EMBL" id="CDGJ01000111">
    <property type="protein sequence ID" value="CEJ09150.1"/>
    <property type="molecule type" value="Genomic_DNA"/>
</dbReference>
<dbReference type="InterPro" id="IPR018483">
    <property type="entry name" value="Carb_kinase_FGGY_CS"/>
</dbReference>
<dbReference type="KEGG" id="aacx:DEACI_3356"/>
<dbReference type="InterPro" id="IPR018484">
    <property type="entry name" value="FGGY_N"/>
</dbReference>
<evidence type="ECO:0000256" key="4">
    <source>
        <dbReference type="RuleBase" id="RU003733"/>
    </source>
</evidence>
<organism evidence="7">
    <name type="scientific">Acididesulfobacillus acetoxydans</name>
    <dbReference type="NCBI Taxonomy" id="1561005"/>
    <lineage>
        <taxon>Bacteria</taxon>
        <taxon>Bacillati</taxon>
        <taxon>Bacillota</taxon>
        <taxon>Clostridia</taxon>
        <taxon>Eubacteriales</taxon>
        <taxon>Peptococcaceae</taxon>
        <taxon>Acididesulfobacillus</taxon>
    </lineage>
</organism>
<reference evidence="7" key="2">
    <citation type="submission" date="2020-01" db="EMBL/GenBank/DDBJ databases">
        <authorList>
            <person name="Hornung B."/>
        </authorList>
    </citation>
    <scope>NUCLEOTIDE SEQUENCE</scope>
    <source>
        <strain evidence="7">PacBioINE</strain>
    </source>
</reference>
<protein>
    <submittedName>
        <fullName evidence="8">Gluconokinase</fullName>
    </submittedName>
    <submittedName>
        <fullName evidence="7">Glycerol kinase</fullName>
        <ecNumber evidence="7 8">2.7.1.30</ecNumber>
    </submittedName>
</protein>
<dbReference type="Pfam" id="PF00370">
    <property type="entry name" value="FGGY_N"/>
    <property type="match status" value="1"/>
</dbReference>
<dbReference type="PROSITE" id="PS00933">
    <property type="entry name" value="FGGY_KINASES_1"/>
    <property type="match status" value="1"/>
</dbReference>
<evidence type="ECO:0000313" key="7">
    <source>
        <dbReference type="EMBL" id="CAA7602677.1"/>
    </source>
</evidence>
<dbReference type="AlphaFoldDB" id="A0A8S0XZZ4"/>
<evidence type="ECO:0000256" key="1">
    <source>
        <dbReference type="ARBA" id="ARBA00009156"/>
    </source>
</evidence>
<dbReference type="InterPro" id="IPR043129">
    <property type="entry name" value="ATPase_NBD"/>
</dbReference>
<evidence type="ECO:0000313" key="9">
    <source>
        <dbReference type="Proteomes" id="UP001071230"/>
    </source>
</evidence>
<keyword evidence="9" id="KW-1185">Reference proteome</keyword>
<dbReference type="Gene3D" id="3.30.420.40">
    <property type="match status" value="2"/>
</dbReference>
<dbReference type="PIRSF" id="PIRSF000538">
    <property type="entry name" value="GlpK"/>
    <property type="match status" value="1"/>
</dbReference>
<dbReference type="Proteomes" id="UP000836597">
    <property type="component" value="Chromosome"/>
</dbReference>
<dbReference type="PANTHER" id="PTHR43095">
    <property type="entry name" value="SUGAR KINASE"/>
    <property type="match status" value="1"/>
</dbReference>
<dbReference type="InterPro" id="IPR018485">
    <property type="entry name" value="FGGY_C"/>
</dbReference>
<evidence type="ECO:0000259" key="5">
    <source>
        <dbReference type="Pfam" id="PF00370"/>
    </source>
</evidence>
<dbReference type="PANTHER" id="PTHR43095:SF2">
    <property type="entry name" value="GLUCONOKINASE"/>
    <property type="match status" value="1"/>
</dbReference>